<feature type="domain" description="Integrase catalytic" evidence="1">
    <location>
        <begin position="1"/>
        <end position="62"/>
    </location>
</feature>
<dbReference type="SUPFAM" id="SSF53098">
    <property type="entry name" value="Ribonuclease H-like"/>
    <property type="match status" value="1"/>
</dbReference>
<evidence type="ECO:0000259" key="1">
    <source>
        <dbReference type="Pfam" id="PF13683"/>
    </source>
</evidence>
<evidence type="ECO:0000313" key="2">
    <source>
        <dbReference type="EMBL" id="GAA0719278.1"/>
    </source>
</evidence>
<dbReference type="Pfam" id="PF13683">
    <property type="entry name" value="rve_3"/>
    <property type="match status" value="1"/>
</dbReference>
<dbReference type="Gene3D" id="3.30.420.10">
    <property type="entry name" value="Ribonuclease H-like superfamily/Ribonuclease H"/>
    <property type="match status" value="1"/>
</dbReference>
<organism evidence="2 3">
    <name type="scientific">Dokdonella soli</name>
    <dbReference type="NCBI Taxonomy" id="529810"/>
    <lineage>
        <taxon>Bacteria</taxon>
        <taxon>Pseudomonadati</taxon>
        <taxon>Pseudomonadota</taxon>
        <taxon>Gammaproteobacteria</taxon>
        <taxon>Lysobacterales</taxon>
        <taxon>Rhodanobacteraceae</taxon>
        <taxon>Dokdonella</taxon>
    </lineage>
</organism>
<dbReference type="Proteomes" id="UP001501523">
    <property type="component" value="Unassembled WGS sequence"/>
</dbReference>
<comment type="caution">
    <text evidence="2">The sequence shown here is derived from an EMBL/GenBank/DDBJ whole genome shotgun (WGS) entry which is preliminary data.</text>
</comment>
<dbReference type="InterPro" id="IPR036397">
    <property type="entry name" value="RNaseH_sf"/>
</dbReference>
<keyword evidence="3" id="KW-1185">Reference proteome</keyword>
<dbReference type="PANTHER" id="PTHR46889:SF4">
    <property type="entry name" value="TRANSPOSASE INSO FOR INSERTION SEQUENCE ELEMENT IS911B-RELATED"/>
    <property type="match status" value="1"/>
</dbReference>
<dbReference type="InterPro" id="IPR001584">
    <property type="entry name" value="Integrase_cat-core"/>
</dbReference>
<protein>
    <recommendedName>
        <fullName evidence="1">Integrase catalytic domain-containing protein</fullName>
    </recommendedName>
</protein>
<dbReference type="InterPro" id="IPR050900">
    <property type="entry name" value="Transposase_IS3/IS150/IS904"/>
</dbReference>
<sequence length="77" mass="8993">MSRKGNCWDNAVAESFFSSLKKERIKKHIYKNRQDALADVSDYIESFYNRSRRHSHLGGISPEAFEAAHKARRRSVH</sequence>
<dbReference type="PANTHER" id="PTHR46889">
    <property type="entry name" value="TRANSPOSASE INSF FOR INSERTION SEQUENCE IS3B-RELATED"/>
    <property type="match status" value="1"/>
</dbReference>
<evidence type="ECO:0000313" key="3">
    <source>
        <dbReference type="Proteomes" id="UP001501523"/>
    </source>
</evidence>
<reference evidence="2 3" key="1">
    <citation type="journal article" date="2019" name="Int. J. Syst. Evol. Microbiol.">
        <title>The Global Catalogue of Microorganisms (GCM) 10K type strain sequencing project: providing services to taxonomists for standard genome sequencing and annotation.</title>
        <authorList>
            <consortium name="The Broad Institute Genomics Platform"/>
            <consortium name="The Broad Institute Genome Sequencing Center for Infectious Disease"/>
            <person name="Wu L."/>
            <person name="Ma J."/>
        </authorList>
    </citation>
    <scope>NUCLEOTIDE SEQUENCE [LARGE SCALE GENOMIC DNA]</scope>
    <source>
        <strain evidence="2 3">JCM 15421</strain>
    </source>
</reference>
<accession>A0ABN1IQY5</accession>
<proteinExistence type="predicted"/>
<dbReference type="InterPro" id="IPR012337">
    <property type="entry name" value="RNaseH-like_sf"/>
</dbReference>
<gene>
    <name evidence="2" type="ORF">GCM10009105_27710</name>
</gene>
<name>A0ABN1IQY5_9GAMM</name>
<dbReference type="EMBL" id="BAAAEU010000023">
    <property type="protein sequence ID" value="GAA0719278.1"/>
    <property type="molecule type" value="Genomic_DNA"/>
</dbReference>